<dbReference type="AlphaFoldDB" id="A0AAV5NH35"/>
<reference evidence="3" key="1">
    <citation type="journal article" date="2019" name="Int. J. Syst. Evol. Microbiol.">
        <title>The Global Catalogue of Microorganisms (GCM) 10K type strain sequencing project: providing services to taxonomists for standard genome sequencing and annotation.</title>
        <authorList>
            <consortium name="The Broad Institute Genomics Platform"/>
            <consortium name="The Broad Institute Genome Sequencing Center for Infectious Disease"/>
            <person name="Wu L."/>
            <person name="Ma J."/>
        </authorList>
    </citation>
    <scope>NUCLEOTIDE SEQUENCE [LARGE SCALE GENOMIC DNA]</scope>
    <source>
        <strain evidence="3">NBRC 3267</strain>
    </source>
</reference>
<feature type="region of interest" description="Disordered" evidence="1">
    <location>
        <begin position="76"/>
        <end position="96"/>
    </location>
</feature>
<name>A0AAV5NH35_9PROT</name>
<evidence type="ECO:0000313" key="2">
    <source>
        <dbReference type="EMBL" id="GLQ63330.1"/>
    </source>
</evidence>
<evidence type="ECO:0000256" key="1">
    <source>
        <dbReference type="SAM" id="MobiDB-lite"/>
    </source>
</evidence>
<sequence>MELLSGDGTEEGVVWLLIASSLKATWTNPVDCGCNIRINGKTRYETVCHEAVFPARNMALCLFRELPITAMIVTDAMPTPRPDTSLPDDEPARPGA</sequence>
<accession>A0AAV5NH35</accession>
<organism evidence="2 3">
    <name type="scientific">Gluconobacter cerinus</name>
    <dbReference type="NCBI Taxonomy" id="38307"/>
    <lineage>
        <taxon>Bacteria</taxon>
        <taxon>Pseudomonadati</taxon>
        <taxon>Pseudomonadota</taxon>
        <taxon>Alphaproteobacteria</taxon>
        <taxon>Acetobacterales</taxon>
        <taxon>Acetobacteraceae</taxon>
        <taxon>Gluconobacter</taxon>
    </lineage>
</organism>
<dbReference type="Proteomes" id="UP001156614">
    <property type="component" value="Unassembled WGS sequence"/>
</dbReference>
<proteinExistence type="predicted"/>
<dbReference type="EMBL" id="BSNU01000003">
    <property type="protein sequence ID" value="GLQ63330.1"/>
    <property type="molecule type" value="Genomic_DNA"/>
</dbReference>
<comment type="caution">
    <text evidence="2">The sequence shown here is derived from an EMBL/GenBank/DDBJ whole genome shotgun (WGS) entry which is preliminary data.</text>
</comment>
<gene>
    <name evidence="2" type="ORF">GCM10007867_21750</name>
</gene>
<evidence type="ECO:0000313" key="3">
    <source>
        <dbReference type="Proteomes" id="UP001156614"/>
    </source>
</evidence>
<keyword evidence="3" id="KW-1185">Reference proteome</keyword>
<protein>
    <submittedName>
        <fullName evidence="2">Uncharacterized protein</fullName>
    </submittedName>
</protein>